<dbReference type="RefSeq" id="WP_081221000.1">
    <property type="nucleotide sequence ID" value="NZ_AUYC01000020.1"/>
</dbReference>
<evidence type="ECO:0000313" key="2">
    <source>
        <dbReference type="Proteomes" id="UP000076486"/>
    </source>
</evidence>
<gene>
    <name evidence="1" type="ORF">N473_12965</name>
</gene>
<accession>A0A162CA21</accession>
<dbReference type="Proteomes" id="UP000076486">
    <property type="component" value="Unassembled WGS sequence"/>
</dbReference>
<protein>
    <recommendedName>
        <fullName evidence="3">ABM domain-containing protein</fullName>
    </recommendedName>
</protein>
<proteinExistence type="predicted"/>
<sequence length="85" mass="9715">MSVKVMIECNLAKGKIGDLDAFLSANVPIVRCFFGGRVISSFDEHSAVMMFDEDWHSISHHQKYMQFINNMASYSSLNRLCRLPQ</sequence>
<evidence type="ECO:0000313" key="1">
    <source>
        <dbReference type="EMBL" id="KZN64696.1"/>
    </source>
</evidence>
<dbReference type="AlphaFoldDB" id="A0A162CA21"/>
<evidence type="ECO:0008006" key="3">
    <source>
        <dbReference type="Google" id="ProtNLM"/>
    </source>
</evidence>
<organism evidence="1 2">
    <name type="scientific">Pseudoalteromonas luteoviolacea CPMOR-1</name>
    <dbReference type="NCBI Taxonomy" id="1365248"/>
    <lineage>
        <taxon>Bacteria</taxon>
        <taxon>Pseudomonadati</taxon>
        <taxon>Pseudomonadota</taxon>
        <taxon>Gammaproteobacteria</taxon>
        <taxon>Alteromonadales</taxon>
        <taxon>Pseudoalteromonadaceae</taxon>
        <taxon>Pseudoalteromonas</taxon>
    </lineage>
</organism>
<reference evidence="1 2" key="1">
    <citation type="submission" date="2013-07" db="EMBL/GenBank/DDBJ databases">
        <title>Comparative Genomic and Metabolomic Analysis of Twelve Strains of Pseudoalteromonas luteoviolacea.</title>
        <authorList>
            <person name="Vynne N.G."/>
            <person name="Mansson M."/>
            <person name="Gram L."/>
        </authorList>
    </citation>
    <scope>NUCLEOTIDE SEQUENCE [LARGE SCALE GENOMIC DNA]</scope>
    <source>
        <strain evidence="1 2">CPMOR-1</strain>
    </source>
</reference>
<name>A0A162CA21_9GAMM</name>
<dbReference type="Gene3D" id="3.30.70.100">
    <property type="match status" value="1"/>
</dbReference>
<comment type="caution">
    <text evidence="1">The sequence shown here is derived from an EMBL/GenBank/DDBJ whole genome shotgun (WGS) entry which is preliminary data.</text>
</comment>
<dbReference type="PATRIC" id="fig|1365248.3.peg.1502"/>
<dbReference type="EMBL" id="AUYC01000020">
    <property type="protein sequence ID" value="KZN64696.1"/>
    <property type="molecule type" value="Genomic_DNA"/>
</dbReference>